<evidence type="ECO:0000259" key="1">
    <source>
        <dbReference type="Pfam" id="PF00079"/>
    </source>
</evidence>
<dbReference type="Gene3D" id="1.10.287.580">
    <property type="entry name" value="Helix hairpin bin"/>
    <property type="match status" value="1"/>
</dbReference>
<keyword evidence="3" id="KW-1185">Reference proteome</keyword>
<gene>
    <name evidence="2" type="ORF">llap_20669</name>
</gene>
<dbReference type="SUPFAM" id="SSF56574">
    <property type="entry name" value="Serpins"/>
    <property type="match status" value="1"/>
</dbReference>
<dbReference type="AlphaFoldDB" id="A0A2I0T5E4"/>
<dbReference type="OrthoDB" id="9518664at2759"/>
<dbReference type="InterPro" id="IPR023796">
    <property type="entry name" value="Serpin_dom"/>
</dbReference>
<protein>
    <submittedName>
        <fullName evidence="2">Neuroserpin</fullName>
    </submittedName>
</protein>
<name>A0A2I0T5E4_LIMLA</name>
<evidence type="ECO:0000313" key="3">
    <source>
        <dbReference type="Proteomes" id="UP000233556"/>
    </source>
</evidence>
<accession>A0A2I0T5E4</accession>
<evidence type="ECO:0000313" key="2">
    <source>
        <dbReference type="EMBL" id="PKU29027.1"/>
    </source>
</evidence>
<dbReference type="EMBL" id="KZ518418">
    <property type="protein sequence ID" value="PKU29027.1"/>
    <property type="molecule type" value="Genomic_DNA"/>
</dbReference>
<feature type="domain" description="Serpin" evidence="1">
    <location>
        <begin position="37"/>
        <end position="93"/>
    </location>
</feature>
<dbReference type="Proteomes" id="UP000233556">
    <property type="component" value="Unassembled WGS sequence"/>
</dbReference>
<organism evidence="2 3">
    <name type="scientific">Limosa lapponica baueri</name>
    <dbReference type="NCBI Taxonomy" id="1758121"/>
    <lineage>
        <taxon>Eukaryota</taxon>
        <taxon>Metazoa</taxon>
        <taxon>Chordata</taxon>
        <taxon>Craniata</taxon>
        <taxon>Vertebrata</taxon>
        <taxon>Euteleostomi</taxon>
        <taxon>Archelosauria</taxon>
        <taxon>Archosauria</taxon>
        <taxon>Dinosauria</taxon>
        <taxon>Saurischia</taxon>
        <taxon>Theropoda</taxon>
        <taxon>Coelurosauria</taxon>
        <taxon>Aves</taxon>
        <taxon>Neognathae</taxon>
        <taxon>Neoaves</taxon>
        <taxon>Charadriiformes</taxon>
        <taxon>Scolopacidae</taxon>
        <taxon>Limosa</taxon>
    </lineage>
</organism>
<reference evidence="3" key="1">
    <citation type="submission" date="2017-11" db="EMBL/GenBank/DDBJ databases">
        <authorList>
            <person name="Lima N.C."/>
            <person name="Parody-Merino A.M."/>
            <person name="Battley P.F."/>
            <person name="Fidler A.E."/>
            <person name="Prosdocimi F."/>
        </authorList>
    </citation>
    <scope>NUCLEOTIDE SEQUENCE [LARGE SCALE GENOMIC DNA]</scope>
</reference>
<reference evidence="3" key="2">
    <citation type="submission" date="2017-12" db="EMBL/GenBank/DDBJ databases">
        <title>Genome sequence of the Bar-tailed Godwit (Limosa lapponica baueri).</title>
        <authorList>
            <person name="Lima N.C.B."/>
            <person name="Parody-Merino A.M."/>
            <person name="Battley P.F."/>
            <person name="Fidler A.E."/>
            <person name="Prosdocimi F."/>
        </authorList>
    </citation>
    <scope>NUCLEOTIDE SEQUENCE [LARGE SCALE GENOMIC DNA]</scope>
</reference>
<proteinExistence type="predicted"/>
<dbReference type="Pfam" id="PF00079">
    <property type="entry name" value="Serpin"/>
    <property type="match status" value="1"/>
</dbReference>
<sequence length="98" mass="10964">MSRLEILESQDMYFLGLLSLLVLQSKAFKTNFPDETIAELSVNIYNQLRAAREDENILFSPLSIAIAMGMVELGAHGTTLKEIRHSLGFDSLKNGKTF</sequence>
<dbReference type="InterPro" id="IPR036186">
    <property type="entry name" value="Serpin_sf"/>
</dbReference>